<dbReference type="EMBL" id="MN739668">
    <property type="protein sequence ID" value="QHT19708.1"/>
    <property type="molecule type" value="Genomic_DNA"/>
</dbReference>
<evidence type="ECO:0000313" key="2">
    <source>
        <dbReference type="EMBL" id="QHT19708.1"/>
    </source>
</evidence>
<reference evidence="2" key="1">
    <citation type="journal article" date="2020" name="Nature">
        <title>Giant virus diversity and host interactions through global metagenomics.</title>
        <authorList>
            <person name="Schulz F."/>
            <person name="Roux S."/>
            <person name="Paez-Espino D."/>
            <person name="Jungbluth S."/>
            <person name="Walsh D.A."/>
            <person name="Denef V.J."/>
            <person name="McMahon K.D."/>
            <person name="Konstantinidis K.T."/>
            <person name="Eloe-Fadrosh E.A."/>
            <person name="Kyrpides N.C."/>
            <person name="Woyke T."/>
        </authorList>
    </citation>
    <scope>NUCLEOTIDE SEQUENCE</scope>
    <source>
        <strain evidence="2">GVMAG-M-3300023174-5</strain>
    </source>
</reference>
<proteinExistence type="predicted"/>
<dbReference type="InterPro" id="IPR057253">
    <property type="entry name" value="CoiA-like_N"/>
</dbReference>
<dbReference type="Pfam" id="PF25164">
    <property type="entry name" value="CoiA_N"/>
    <property type="match status" value="1"/>
</dbReference>
<feature type="domain" description="Competence protein CoiA-like N-terminal" evidence="1">
    <location>
        <begin position="24"/>
        <end position="55"/>
    </location>
</feature>
<name>A0A6C0DTA2_9ZZZZ</name>
<protein>
    <recommendedName>
        <fullName evidence="1">Competence protein CoiA-like N-terminal domain-containing protein</fullName>
    </recommendedName>
</protein>
<sequence>MSQLLSLGAINKLTGEYVYPKIANKKDEYICPECNKDLILVQGEIRVHHFRHKVDSINPCHHYSKPTESQIHKDAKMLMKTLLENKTNIQFIRECVSCKISAEITLPEITEGSIITLEHRFNYEDELRIADIAHTLNGEIKGIYEICNTHKTCSEDRPEPWVEIDANSLLTLVNTNNEPLIINCIRCEKCEKCLIDDANKAIQNMFENIQKNKYKFITEQVSIFAPNFPDTTKMIACETSETDISICSDIIVDCENNFTSDEKIVIDKFNINNIEDLIRNNKISKNDKQRCLKCFAYIRERYELMGIEPFNGHNVIQLEKYAISIRILPDGIIKYCKSLGEQNVKDFTIIGMA</sequence>
<evidence type="ECO:0000259" key="1">
    <source>
        <dbReference type="Pfam" id="PF25164"/>
    </source>
</evidence>
<dbReference type="AlphaFoldDB" id="A0A6C0DTA2"/>
<organism evidence="2">
    <name type="scientific">viral metagenome</name>
    <dbReference type="NCBI Taxonomy" id="1070528"/>
    <lineage>
        <taxon>unclassified sequences</taxon>
        <taxon>metagenomes</taxon>
        <taxon>organismal metagenomes</taxon>
    </lineage>
</organism>
<accession>A0A6C0DTA2</accession>